<evidence type="ECO:0000313" key="2">
    <source>
        <dbReference type="Proteomes" id="UP000763088"/>
    </source>
</evidence>
<sequence length="141" mass="16504">MEKTVRKEGYVRRGDIHKNAQDIDTFKVFIPKAYGASESFPHQILGYPEYGGSVSVCSQTYLYSKFSSENEAINFISYLKTRFFRFLVSVMKITQDAMSGVYHYVPLQDFTKPWTDEELYKKYNLDENEIAFIESMIKPME</sequence>
<organism evidence="1 2">
    <name type="scientific">Xylanibacter ruminicola</name>
    <name type="common">Prevotella ruminicola</name>
    <dbReference type="NCBI Taxonomy" id="839"/>
    <lineage>
        <taxon>Bacteria</taxon>
        <taxon>Pseudomonadati</taxon>
        <taxon>Bacteroidota</taxon>
        <taxon>Bacteroidia</taxon>
        <taxon>Bacteroidales</taxon>
        <taxon>Prevotellaceae</taxon>
        <taxon>Xylanibacter</taxon>
    </lineage>
</organism>
<reference evidence="1" key="1">
    <citation type="submission" date="2019-04" db="EMBL/GenBank/DDBJ databases">
        <title>Evolution of Biomass-Degrading Anaerobic Consortia Revealed by Metagenomics.</title>
        <authorList>
            <person name="Peng X."/>
        </authorList>
    </citation>
    <scope>NUCLEOTIDE SEQUENCE</scope>
    <source>
        <strain evidence="1">SIG141</strain>
    </source>
</reference>
<comment type="caution">
    <text evidence="1">The sequence shown here is derived from an EMBL/GenBank/DDBJ whole genome shotgun (WGS) entry which is preliminary data.</text>
</comment>
<dbReference type="EMBL" id="SUYD01000011">
    <property type="protein sequence ID" value="MBE6266663.1"/>
    <property type="molecule type" value="Genomic_DNA"/>
</dbReference>
<name>A0A928BTX7_XYLRU</name>
<accession>A0A928BTX7</accession>
<evidence type="ECO:0000313" key="1">
    <source>
        <dbReference type="EMBL" id="MBE6266663.1"/>
    </source>
</evidence>
<protein>
    <submittedName>
        <fullName evidence="1">Uncharacterized protein</fullName>
    </submittedName>
</protein>
<proteinExistence type="predicted"/>
<gene>
    <name evidence="1" type="ORF">E7102_09355</name>
</gene>
<dbReference type="AlphaFoldDB" id="A0A928BTX7"/>
<dbReference type="Proteomes" id="UP000763088">
    <property type="component" value="Unassembled WGS sequence"/>
</dbReference>